<keyword evidence="10" id="KW-0539">Nucleus</keyword>
<evidence type="ECO:0000256" key="8">
    <source>
        <dbReference type="ARBA" id="ARBA00022842"/>
    </source>
</evidence>
<accession>A0A835HCA2</accession>
<dbReference type="InterPro" id="IPR000722">
    <property type="entry name" value="RNA_pol_asu"/>
</dbReference>
<comment type="subcellular location">
    <subcellularLocation>
        <location evidence="1">Nucleus</location>
    </subcellularLocation>
</comment>
<dbReference type="Gene3D" id="1.10.274.100">
    <property type="entry name" value="RNA polymerase Rpb1, domain 3"/>
    <property type="match status" value="1"/>
</dbReference>
<protein>
    <recommendedName>
        <fullName evidence="12">DNA-directed RNA polymerase subunit</fullName>
        <ecNumber evidence="12">2.7.7.6</ecNumber>
    </recommendedName>
</protein>
<keyword evidence="3 12" id="KW-0240">DNA-directed RNA polymerase</keyword>
<dbReference type="GO" id="GO:0003899">
    <property type="term" value="F:DNA-directed RNA polymerase activity"/>
    <property type="evidence" value="ECO:0007669"/>
    <property type="project" value="UniProtKB-EC"/>
</dbReference>
<evidence type="ECO:0000259" key="14">
    <source>
        <dbReference type="SMART" id="SM00663"/>
    </source>
</evidence>
<keyword evidence="5 12" id="KW-0548">Nucleotidyltransferase</keyword>
<evidence type="ECO:0000313" key="16">
    <source>
        <dbReference type="Proteomes" id="UP000631114"/>
    </source>
</evidence>
<gene>
    <name evidence="15" type="ORF">IFM89_016382</name>
</gene>
<dbReference type="Proteomes" id="UP000631114">
    <property type="component" value="Unassembled WGS sequence"/>
</dbReference>
<comment type="catalytic activity">
    <reaction evidence="11 12">
        <text>RNA(n) + a ribonucleoside 5'-triphosphate = RNA(n+1) + diphosphate</text>
        <dbReference type="Rhea" id="RHEA:21248"/>
        <dbReference type="Rhea" id="RHEA-COMP:14527"/>
        <dbReference type="Rhea" id="RHEA-COMP:17342"/>
        <dbReference type="ChEBI" id="CHEBI:33019"/>
        <dbReference type="ChEBI" id="CHEBI:61557"/>
        <dbReference type="ChEBI" id="CHEBI:140395"/>
        <dbReference type="EC" id="2.7.7.6"/>
    </reaction>
</comment>
<evidence type="ECO:0000256" key="11">
    <source>
        <dbReference type="ARBA" id="ARBA00048552"/>
    </source>
</evidence>
<dbReference type="InterPro" id="IPR015699">
    <property type="entry name" value="DNA-dir_RNA_pol1_lsu_N"/>
</dbReference>
<dbReference type="InterPro" id="IPR042102">
    <property type="entry name" value="RNA_pol_Rpb1_3_sf"/>
</dbReference>
<evidence type="ECO:0000256" key="7">
    <source>
        <dbReference type="ARBA" id="ARBA00022833"/>
    </source>
</evidence>
<evidence type="ECO:0000256" key="12">
    <source>
        <dbReference type="RuleBase" id="RU004279"/>
    </source>
</evidence>
<organism evidence="15 16">
    <name type="scientific">Coptis chinensis</name>
    <dbReference type="NCBI Taxonomy" id="261450"/>
    <lineage>
        <taxon>Eukaryota</taxon>
        <taxon>Viridiplantae</taxon>
        <taxon>Streptophyta</taxon>
        <taxon>Embryophyta</taxon>
        <taxon>Tracheophyta</taxon>
        <taxon>Spermatophyta</taxon>
        <taxon>Magnoliopsida</taxon>
        <taxon>Ranunculales</taxon>
        <taxon>Ranunculaceae</taxon>
        <taxon>Coptidoideae</taxon>
        <taxon>Coptis</taxon>
    </lineage>
</organism>
<dbReference type="Pfam" id="PF00623">
    <property type="entry name" value="RNA_pol_Rpb1_2"/>
    <property type="match status" value="1"/>
</dbReference>
<keyword evidence="4 12" id="KW-0808">Transferase</keyword>
<name>A0A835HCA2_9MAGN</name>
<dbReference type="CDD" id="cd01435">
    <property type="entry name" value="RNAP_I_RPA1_N"/>
    <property type="match status" value="1"/>
</dbReference>
<evidence type="ECO:0000256" key="3">
    <source>
        <dbReference type="ARBA" id="ARBA00022478"/>
    </source>
</evidence>
<dbReference type="PANTHER" id="PTHR19376">
    <property type="entry name" value="DNA-DIRECTED RNA POLYMERASE"/>
    <property type="match status" value="1"/>
</dbReference>
<dbReference type="SUPFAM" id="SSF64484">
    <property type="entry name" value="beta and beta-prime subunits of DNA dependent RNA-polymerase"/>
    <property type="match status" value="1"/>
</dbReference>
<dbReference type="FunFam" id="1.10.274.100:FF:000015">
    <property type="entry name" value="DNA-directed RNA polymerase subunit"/>
    <property type="match status" value="1"/>
</dbReference>
<keyword evidence="9 12" id="KW-0804">Transcription</keyword>
<dbReference type="FunFam" id="2.40.40.20:FF:000019">
    <property type="entry name" value="DNA-directed RNA polymerase II subunit RPB1"/>
    <property type="match status" value="1"/>
</dbReference>
<evidence type="ECO:0000256" key="1">
    <source>
        <dbReference type="ARBA" id="ARBA00004123"/>
    </source>
</evidence>
<dbReference type="Gene3D" id="1.10.132.30">
    <property type="match status" value="1"/>
</dbReference>
<dbReference type="InterPro" id="IPR038120">
    <property type="entry name" value="Rpb1_funnel_sf"/>
</dbReference>
<reference evidence="15 16" key="1">
    <citation type="submission" date="2020-10" db="EMBL/GenBank/DDBJ databases">
        <title>The Coptis chinensis genome and diversification of protoberbering-type alkaloids.</title>
        <authorList>
            <person name="Wang B."/>
            <person name="Shu S."/>
            <person name="Song C."/>
            <person name="Liu Y."/>
        </authorList>
    </citation>
    <scope>NUCLEOTIDE SEQUENCE [LARGE SCALE GENOMIC DNA]</scope>
    <source>
        <strain evidence="15">HL-2020</strain>
        <tissue evidence="15">Leaf</tissue>
    </source>
</reference>
<evidence type="ECO:0000313" key="15">
    <source>
        <dbReference type="EMBL" id="KAF9597241.1"/>
    </source>
</evidence>
<dbReference type="SMART" id="SM00663">
    <property type="entry name" value="RPOLA_N"/>
    <property type="match status" value="1"/>
</dbReference>
<dbReference type="InterPro" id="IPR045867">
    <property type="entry name" value="DNA-dir_RpoC_beta_prime"/>
</dbReference>
<dbReference type="Gene3D" id="4.10.860.120">
    <property type="entry name" value="RNA polymerase II, clamp domain"/>
    <property type="match status" value="1"/>
</dbReference>
<dbReference type="EC" id="2.7.7.6" evidence="12"/>
<evidence type="ECO:0000256" key="5">
    <source>
        <dbReference type="ARBA" id="ARBA00022695"/>
    </source>
</evidence>
<comment type="similarity">
    <text evidence="2 12">Belongs to the RNA polymerase beta' chain family.</text>
</comment>
<keyword evidence="16" id="KW-1185">Reference proteome</keyword>
<dbReference type="Gene3D" id="2.40.40.20">
    <property type="match status" value="1"/>
</dbReference>
<dbReference type="Pfam" id="PF04997">
    <property type="entry name" value="RNA_pol_Rpb1_1"/>
    <property type="match status" value="1"/>
</dbReference>
<dbReference type="GO" id="GO:0046872">
    <property type="term" value="F:metal ion binding"/>
    <property type="evidence" value="ECO:0007669"/>
    <property type="project" value="UniProtKB-KW"/>
</dbReference>
<evidence type="ECO:0000256" key="4">
    <source>
        <dbReference type="ARBA" id="ARBA00022679"/>
    </source>
</evidence>
<dbReference type="InterPro" id="IPR007080">
    <property type="entry name" value="RNA_pol_Rpb1_1"/>
</dbReference>
<keyword evidence="6" id="KW-0479">Metal-binding</keyword>
<evidence type="ECO:0000256" key="10">
    <source>
        <dbReference type="ARBA" id="ARBA00023242"/>
    </source>
</evidence>
<keyword evidence="7" id="KW-0862">Zinc</keyword>
<dbReference type="InterPro" id="IPR044893">
    <property type="entry name" value="RNA_pol_Rpb1_clamp_domain"/>
</dbReference>
<keyword evidence="8" id="KW-0460">Magnesium</keyword>
<dbReference type="GO" id="GO:0006351">
    <property type="term" value="P:DNA-templated transcription"/>
    <property type="evidence" value="ECO:0007669"/>
    <property type="project" value="InterPro"/>
</dbReference>
<dbReference type="GO" id="GO:0003677">
    <property type="term" value="F:DNA binding"/>
    <property type="evidence" value="ECO:0007669"/>
    <property type="project" value="InterPro"/>
</dbReference>
<evidence type="ECO:0000256" key="13">
    <source>
        <dbReference type="SAM" id="MobiDB-lite"/>
    </source>
</evidence>
<evidence type="ECO:0000256" key="9">
    <source>
        <dbReference type="ARBA" id="ARBA00023163"/>
    </source>
</evidence>
<feature type="region of interest" description="Disordered" evidence="13">
    <location>
        <begin position="876"/>
        <end position="896"/>
    </location>
</feature>
<feature type="region of interest" description="Disordered" evidence="13">
    <location>
        <begin position="538"/>
        <end position="562"/>
    </location>
</feature>
<dbReference type="GO" id="GO:0005736">
    <property type="term" value="C:RNA polymerase I complex"/>
    <property type="evidence" value="ECO:0007669"/>
    <property type="project" value="TreeGrafter"/>
</dbReference>
<sequence>MTMQLATESVDSVKFSFLTSEEVESYSFKQVTSVELLDNLDRPVPGGLYDPALGPLEDHTICKSCGQSSFFCTGHCGHIEFICPIFNPLLFDVLFNIVRKMCFSCHHFMDARDPVEKCASQAELILKGEIDAASNGDVVLQNDLSVLDGNGAKDTSDHLKGKIWTSLQYSRAMSMLDDFMKIKKKKCTRCMFKSPKITQPTFGWIHMDTPDSTIRRNVLREYTQSSIDEAEQEFITGGAENANDSCTRGIETDDDLQSSGAVYDGTPNSSTKAFRDLGEGNVPSEFGKQKTLSKGPLLPSEVKDHLKLLWDNETQLCSLICDIHRERLSMSEKKRSYSMFFIDVLLVPPVKFRPLTKGGDSVTHHPQTVLLSRVLQSNIDLCNALNNDRSQMENRSLVLQQSVNVLFGNKKSFGQRDNMGMGICQLLEKKEGLFRQKMMGKRVNYSCRSVISPDPYLAVNEIGIPPCFALKLTYPELGHFPQIVAYVYDVQRVTDWNVKKLRNAILNGPDIHPGATEYSDQFSTRKLSNIGKMRTSVSKKFTTSRGDTSRGDVTKPGRSVEHEHEGKVVSRHLQDGDIVLVNRQPTLHKPGIMAHVVRVLNGEKTIRMHYANCSTYNADFDGDEMNVHFPQDEIARAEAFHIVNANNQYIIPTSGDTKRGLIQDHIVSGVLLTKKDTFLSRDEYTHLLYSSGLFAAGRGSFVGKSGQKVSAIVSEDEIELLVPAILKPEPLWTGKQVITSLLNRMTKGEGLPPFTFEAKCTIDEDIWTSQCGDDVQFRILKNDFLNGVVDKAQFGKYGMVHTVQELYGSKTAGALLSGLSRLFTVFLQLHGFTCGVDDLLLKQNIDIERRTKLKDANKIVESVYLKFVKGKDDQGKHSEKIDLQSKPVNAKDENKERKELQVCIEKKVRDHGESTISLLDKMMSSAANVLTNAVNTIIFPKKTKSLSEDKSNSADK</sequence>
<dbReference type="Gene3D" id="3.30.1490.180">
    <property type="entry name" value="RNA polymerase ii"/>
    <property type="match status" value="1"/>
</dbReference>
<feature type="compositionally biased region" description="Basic and acidic residues" evidence="13">
    <location>
        <begin position="547"/>
        <end position="562"/>
    </location>
</feature>
<dbReference type="InterPro" id="IPR006592">
    <property type="entry name" value="RNA_pol_N"/>
</dbReference>
<dbReference type="InterPro" id="IPR007066">
    <property type="entry name" value="RNA_pol_Rpb1_3"/>
</dbReference>
<dbReference type="AlphaFoldDB" id="A0A835HCA2"/>
<evidence type="ECO:0000256" key="2">
    <source>
        <dbReference type="ARBA" id="ARBA00006460"/>
    </source>
</evidence>
<dbReference type="OrthoDB" id="270392at2759"/>
<feature type="domain" description="RNA polymerase N-terminal" evidence="14">
    <location>
        <begin position="338"/>
        <end position="673"/>
    </location>
</feature>
<comment type="function">
    <text evidence="12">DNA-dependent RNA polymerase catalyzes the transcription of DNA into RNA using the four ribonucleoside triphosphates as substrates.</text>
</comment>
<dbReference type="PANTHER" id="PTHR19376:SF11">
    <property type="entry name" value="DNA-DIRECTED RNA POLYMERASE I SUBUNIT RPA1"/>
    <property type="match status" value="1"/>
</dbReference>
<dbReference type="EMBL" id="JADFTS010000007">
    <property type="protein sequence ID" value="KAF9597241.1"/>
    <property type="molecule type" value="Genomic_DNA"/>
</dbReference>
<evidence type="ECO:0000256" key="6">
    <source>
        <dbReference type="ARBA" id="ARBA00022723"/>
    </source>
</evidence>
<comment type="caution">
    <text evidence="15">The sequence shown here is derived from an EMBL/GenBank/DDBJ whole genome shotgun (WGS) entry which is preliminary data.</text>
</comment>
<proteinExistence type="inferred from homology"/>
<dbReference type="Pfam" id="PF04983">
    <property type="entry name" value="RNA_pol_Rpb1_3"/>
    <property type="match status" value="1"/>
</dbReference>